<dbReference type="Gene3D" id="3.40.91.90">
    <property type="entry name" value="Influenza RNA-dependent RNA polymerase subunit PA, endonuclease domain"/>
    <property type="match status" value="1"/>
</dbReference>
<gene>
    <name evidence="2" type="primary">PA</name>
</gene>
<reference evidence="2" key="1">
    <citation type="journal article" date="2019" name="PLoS Pathog.">
        <title>Re-assessing the diversity of negative strand RNA viruses in insects.</title>
        <authorList>
            <person name="Kafer S."/>
            <person name="Paraskevopoulou S."/>
            <person name="Zirkel F."/>
            <person name="Wieseke N."/>
            <person name="Donath A."/>
            <person name="Petersen M."/>
            <person name="Jones T.C."/>
            <person name="Liu S."/>
            <person name="Zhou X."/>
            <person name="Middendorf M."/>
            <person name="Junglen S."/>
            <person name="Misof B."/>
            <person name="Drosten C."/>
        </authorList>
    </citation>
    <scope>NUCLEOTIDE SEQUENCE</scope>
    <source>
        <strain evidence="2">OKIAV190</strain>
    </source>
</reference>
<dbReference type="GO" id="GO:0003723">
    <property type="term" value="F:RNA binding"/>
    <property type="evidence" value="ECO:0007669"/>
    <property type="project" value="InterPro"/>
</dbReference>
<dbReference type="Pfam" id="PF00603">
    <property type="entry name" value="Flu_PA"/>
    <property type="match status" value="1"/>
</dbReference>
<evidence type="ECO:0000256" key="1">
    <source>
        <dbReference type="SAM" id="MobiDB-lite"/>
    </source>
</evidence>
<sequence>MSLFTKLIYESDLYNQDFIRKYGERSSHWFTSSDQQKELSLRHDLCCVLLCNMEVNEGNNKNGSEEKKESEKPDETKTKSSSSNKDSLPEEENDNDFMEDIEMSGNESDESEAEIINVTKPTDPEEDMYRFICLEGITTVSYTQSRFSTKWKMPKTPNSQWDVIDKKLRKFIEVKVSTNIALCKETFWRKSMDIEEWTSLVVIDPNIGTMTWVNHPGGLKGENKVTGFIIKRRIKMRDYGIMETNLREEVDIEAKVFHCKEFNKLVEEWYKPFWNLRNASKPCNLGHFSEKESFGKLTTITPATILKYLEDPAQRKLDPVLWQGKILPDPICANITTANSTDLEMIMELICMWSPKTMFPENKNETSESYLNLLREMENNIMEGKTTFNVLTNSNKLDSKIKHILGIEMKKITRDDSISDFKQPDAKPAEKKMYHPWFDTLLREMIENVDEDLETYPESGLMENESKHPMGNVAQYAFRKIVNDFGRTKMSLYSSKCTNVYSRLGGAYLSRKIKSSHSNIVCFPIYARTRKTEGNTDMRMISGMLVRGPHHAKALTDKINFVTFEMVDTRKEGAKYLPFIKKPTILRTDNPNIIIVARQNAETKHACSYTTFNLNSLFIVTNLIGEILINNPNIPRNYNLKDAAESFCHYHKRWIRERILEALMMATIGSNQEEGLLSMLRKMFMVAIEWKRGYSAVSWEPEDFCQAFNECLIDRPLAMHFAHSMYKVIEIMSAEINT</sequence>
<dbReference type="EMBL" id="MW288183">
    <property type="protein sequence ID" value="QPL15317.1"/>
    <property type="molecule type" value="Viral_cRNA"/>
</dbReference>
<dbReference type="InterPro" id="IPR001009">
    <property type="entry name" value="PA/PA-X"/>
</dbReference>
<organism evidence="2">
    <name type="scientific">Neuropteran orthomyxo-related virus OKIAV190</name>
    <dbReference type="NCBI Taxonomy" id="2792560"/>
    <lineage>
        <taxon>Viruses</taxon>
        <taxon>Riboviria</taxon>
        <taxon>Orthornavirae</taxon>
        <taxon>Negarnaviricota</taxon>
        <taxon>Polyploviricotina</taxon>
        <taxon>Insthoviricetes</taxon>
        <taxon>Articulavirales</taxon>
        <taxon>Orthomyxoviridae</taxon>
    </lineage>
</organism>
<name>A0A7T0M3D0_9ORTO</name>
<feature type="compositionally biased region" description="Basic and acidic residues" evidence="1">
    <location>
        <begin position="63"/>
        <end position="78"/>
    </location>
</feature>
<proteinExistence type="predicted"/>
<dbReference type="GO" id="GO:0039694">
    <property type="term" value="P:viral RNA genome replication"/>
    <property type="evidence" value="ECO:0007669"/>
    <property type="project" value="InterPro"/>
</dbReference>
<accession>A0A7T0M3D0</accession>
<evidence type="ECO:0000313" key="2">
    <source>
        <dbReference type="EMBL" id="QPL15317.1"/>
    </source>
</evidence>
<feature type="region of interest" description="Disordered" evidence="1">
    <location>
        <begin position="58"/>
        <end position="97"/>
    </location>
</feature>
<protein>
    <submittedName>
        <fullName evidence="2">Polymerase PA</fullName>
    </submittedName>
</protein>
<dbReference type="InterPro" id="IPR038372">
    <property type="entry name" value="PA/PA-X_sf"/>
</dbReference>